<accession>A0A1M7SY18</accession>
<protein>
    <submittedName>
        <fullName evidence="2">Amphi-Trp domain-containing protein</fullName>
    </submittedName>
</protein>
<proteinExistence type="predicted"/>
<dbReference type="Proteomes" id="UP000186469">
    <property type="component" value="Unassembled WGS sequence"/>
</dbReference>
<evidence type="ECO:0000313" key="3">
    <source>
        <dbReference type="Proteomes" id="UP000186469"/>
    </source>
</evidence>
<dbReference type="STRING" id="1121455.SAMN02745728_01371"/>
<name>A0A1M7SY18_9BACT</name>
<dbReference type="AlphaFoldDB" id="A0A1M7SY18"/>
<dbReference type="RefSeq" id="WP_072697056.1">
    <property type="nucleotide sequence ID" value="NZ_FRDI01000005.1"/>
</dbReference>
<evidence type="ECO:0000313" key="2">
    <source>
        <dbReference type="EMBL" id="SHN63403.1"/>
    </source>
</evidence>
<evidence type="ECO:0000259" key="1">
    <source>
        <dbReference type="Pfam" id="PF20068"/>
    </source>
</evidence>
<sequence>MPNHTCSKEKTEQLNFTTRLTRDDVAGLIEAMAESIKEGHVKVQKSGEQLTLEAPRVIDFEVNASRSSERSSLVLEISWRNKPIEVPDCPEE</sequence>
<dbReference type="OrthoDB" id="5459757at2"/>
<keyword evidence="3" id="KW-1185">Reference proteome</keyword>
<organism evidence="2 3">
    <name type="scientific">Desulfovibrio litoralis DSM 11393</name>
    <dbReference type="NCBI Taxonomy" id="1121455"/>
    <lineage>
        <taxon>Bacteria</taxon>
        <taxon>Pseudomonadati</taxon>
        <taxon>Thermodesulfobacteriota</taxon>
        <taxon>Desulfovibrionia</taxon>
        <taxon>Desulfovibrionales</taxon>
        <taxon>Desulfovibrionaceae</taxon>
        <taxon>Desulfovibrio</taxon>
    </lineage>
</organism>
<feature type="domain" description="Amphi-Trp" evidence="1">
    <location>
        <begin position="13"/>
        <end position="82"/>
    </location>
</feature>
<dbReference type="InterPro" id="IPR027598">
    <property type="entry name" value="Amphi-Trp_dom"/>
</dbReference>
<reference evidence="2 3" key="1">
    <citation type="submission" date="2016-12" db="EMBL/GenBank/DDBJ databases">
        <authorList>
            <person name="Song W.-J."/>
            <person name="Kurnit D.M."/>
        </authorList>
    </citation>
    <scope>NUCLEOTIDE SEQUENCE [LARGE SCALE GENOMIC DNA]</scope>
    <source>
        <strain evidence="2 3">DSM 11393</strain>
    </source>
</reference>
<dbReference type="NCBIfam" id="TIGR04354">
    <property type="entry name" value="amphi-Trp"/>
    <property type="match status" value="1"/>
</dbReference>
<dbReference type="EMBL" id="FRDI01000005">
    <property type="protein sequence ID" value="SHN63403.1"/>
    <property type="molecule type" value="Genomic_DNA"/>
</dbReference>
<dbReference type="Pfam" id="PF20068">
    <property type="entry name" value="Amphi-Trp"/>
    <property type="match status" value="1"/>
</dbReference>
<gene>
    <name evidence="2" type="ORF">SAMN02745728_01371</name>
</gene>